<gene>
    <name evidence="2" type="ORF">B1A_12828</name>
</gene>
<accession>T1BD62</accession>
<organism evidence="2">
    <name type="scientific">mine drainage metagenome</name>
    <dbReference type="NCBI Taxonomy" id="410659"/>
    <lineage>
        <taxon>unclassified sequences</taxon>
        <taxon>metagenomes</taxon>
        <taxon>ecological metagenomes</taxon>
    </lineage>
</organism>
<keyword evidence="1" id="KW-0812">Transmembrane</keyword>
<evidence type="ECO:0000313" key="2">
    <source>
        <dbReference type="EMBL" id="EQD52145.1"/>
    </source>
</evidence>
<dbReference type="GO" id="GO:0042910">
    <property type="term" value="F:xenobiotic transmembrane transporter activity"/>
    <property type="evidence" value="ECO:0007669"/>
    <property type="project" value="TreeGrafter"/>
</dbReference>
<feature type="transmembrane region" description="Helical" evidence="1">
    <location>
        <begin position="121"/>
        <end position="149"/>
    </location>
</feature>
<comment type="caution">
    <text evidence="2">The sequence shown here is derived from an EMBL/GenBank/DDBJ whole genome shotgun (WGS) entry which is preliminary data.</text>
</comment>
<protein>
    <submittedName>
        <fullName evidence="2">Cation/heavy metal efflux system protein</fullName>
    </submittedName>
</protein>
<keyword evidence="1" id="KW-0472">Membrane</keyword>
<dbReference type="AlphaFoldDB" id="T1BD62"/>
<dbReference type="InterPro" id="IPR001036">
    <property type="entry name" value="Acrflvin-R"/>
</dbReference>
<feature type="transmembrane region" description="Helical" evidence="1">
    <location>
        <begin position="19"/>
        <end position="39"/>
    </location>
</feature>
<reference evidence="2" key="1">
    <citation type="submission" date="2013-08" db="EMBL/GenBank/DDBJ databases">
        <authorList>
            <person name="Mendez C."/>
            <person name="Richter M."/>
            <person name="Ferrer M."/>
            <person name="Sanchez J."/>
        </authorList>
    </citation>
    <scope>NUCLEOTIDE SEQUENCE</scope>
</reference>
<dbReference type="SUPFAM" id="SSF82866">
    <property type="entry name" value="Multidrug efflux transporter AcrB transmembrane domain"/>
    <property type="match status" value="1"/>
</dbReference>
<dbReference type="Gene3D" id="1.20.1640.10">
    <property type="entry name" value="Multidrug efflux transporter AcrB transmembrane domain"/>
    <property type="match status" value="1"/>
</dbReference>
<reference evidence="2" key="2">
    <citation type="journal article" date="2014" name="ISME J.">
        <title>Microbial stratification in low pH oxic and suboxic macroscopic growths along an acid mine drainage.</title>
        <authorList>
            <person name="Mendez-Garcia C."/>
            <person name="Mesa V."/>
            <person name="Sprenger R.R."/>
            <person name="Richter M."/>
            <person name="Diez M.S."/>
            <person name="Solano J."/>
            <person name="Bargiela R."/>
            <person name="Golyshina O.V."/>
            <person name="Manteca A."/>
            <person name="Ramos J.L."/>
            <person name="Gallego J.R."/>
            <person name="Llorente I."/>
            <person name="Martins Dos Santos V.A."/>
            <person name="Jensen O.N."/>
            <person name="Pelaez A.I."/>
            <person name="Sanchez J."/>
            <person name="Ferrer M."/>
        </authorList>
    </citation>
    <scope>NUCLEOTIDE SEQUENCE</scope>
</reference>
<feature type="transmembrane region" description="Helical" evidence="1">
    <location>
        <begin position="94"/>
        <end position="115"/>
    </location>
</feature>
<sequence length="169" mass="17843">LGLILILLYGLFNSVRDSLLVLVAIPFSAAGGVIALYLTGLDLSVSAAIGFVSLFGVSVMNGILIMTYFNGLVNSGMPAEEAMFTAAEKRMRPLLMTALSACIGLLPAALSHGIGSQVQRPLAMVVVGGMLLGPIMLLVVAPALQMVFLDKRRGKPRVKPMDNTLKLDE</sequence>
<proteinExistence type="predicted"/>
<name>T1BD62_9ZZZZ</name>
<dbReference type="GO" id="GO:0005886">
    <property type="term" value="C:plasma membrane"/>
    <property type="evidence" value="ECO:0007669"/>
    <property type="project" value="TreeGrafter"/>
</dbReference>
<dbReference type="PANTHER" id="PTHR32063:SF12">
    <property type="entry name" value="CATION EFFLUX SYSTEM PROTEIN"/>
    <property type="match status" value="1"/>
</dbReference>
<feature type="transmembrane region" description="Helical" evidence="1">
    <location>
        <begin position="45"/>
        <end position="73"/>
    </location>
</feature>
<evidence type="ECO:0000256" key="1">
    <source>
        <dbReference type="SAM" id="Phobius"/>
    </source>
</evidence>
<keyword evidence="1" id="KW-1133">Transmembrane helix</keyword>
<dbReference type="PRINTS" id="PR00702">
    <property type="entry name" value="ACRIFLAVINRP"/>
</dbReference>
<dbReference type="PANTHER" id="PTHR32063">
    <property type="match status" value="1"/>
</dbReference>
<feature type="non-terminal residue" evidence="2">
    <location>
        <position position="1"/>
    </location>
</feature>
<dbReference type="Pfam" id="PF00873">
    <property type="entry name" value="ACR_tran"/>
    <property type="match status" value="1"/>
</dbReference>
<dbReference type="EMBL" id="AUZX01009351">
    <property type="protein sequence ID" value="EQD52145.1"/>
    <property type="molecule type" value="Genomic_DNA"/>
</dbReference>